<dbReference type="Proteomes" id="UP000319257">
    <property type="component" value="Unassembled WGS sequence"/>
</dbReference>
<feature type="domain" description="AB hydrolase-1" evidence="1">
    <location>
        <begin position="60"/>
        <end position="289"/>
    </location>
</feature>
<sequence length="357" mass="39580">MREFTLSYQWLSWRPSKAAPPLLPRGIERRFISTPAGDLEVLCAGPAQKGAAEGKRKPALFFIHGGMGGAWVWLEYMQYFAAQGIPCYALSLRGHGQSWQPSYLRMVYGTGRQAMVDDLVAGIGYAEAQEWGREVVLVGHSTGGALAQYVLSERLVRVRALALLGAVPGTGSLEVYLSWWWLDPWFLLRMIFHGGHPNSPLSHPALTKAVFFSPDVSDDYVTSFQQRMCPYESYGWATAFMRPSSNLEFVLSQISGWGQAGQQQRLLVMTGGGDRITTVPIERKLAGRYRDAFAALVQAKKIDAEESPLAKLEGRLRLDEAGNGVRFNCVPIAGHHLQNDAQWEVGAAKLLAFYEQL</sequence>
<dbReference type="InterPro" id="IPR050228">
    <property type="entry name" value="Carboxylesterase_BioH"/>
</dbReference>
<dbReference type="Gene3D" id="3.40.50.1820">
    <property type="entry name" value="alpha/beta hydrolase"/>
    <property type="match status" value="1"/>
</dbReference>
<dbReference type="PANTHER" id="PTHR43194:SF2">
    <property type="entry name" value="PEROXISOMAL MEMBRANE PROTEIN LPX1"/>
    <property type="match status" value="1"/>
</dbReference>
<dbReference type="GeneID" id="41979375"/>
<keyword evidence="3" id="KW-1185">Reference proteome</keyword>
<comment type="caution">
    <text evidence="2">The sequence shown here is derived from an EMBL/GenBank/DDBJ whole genome shotgun (WGS) entry which is preliminary data.</text>
</comment>
<dbReference type="InterPro" id="IPR000073">
    <property type="entry name" value="AB_hydrolase_1"/>
</dbReference>
<gene>
    <name evidence="2" type="ORF">E0L32_011928</name>
</gene>
<name>A0A507BDK4_9PEZI</name>
<dbReference type="Pfam" id="PF12697">
    <property type="entry name" value="Abhydrolase_6"/>
    <property type="match status" value="1"/>
</dbReference>
<organism evidence="2 3">
    <name type="scientific">Thyridium curvatum</name>
    <dbReference type="NCBI Taxonomy" id="1093900"/>
    <lineage>
        <taxon>Eukaryota</taxon>
        <taxon>Fungi</taxon>
        <taxon>Dikarya</taxon>
        <taxon>Ascomycota</taxon>
        <taxon>Pezizomycotina</taxon>
        <taxon>Sordariomycetes</taxon>
        <taxon>Sordariomycetidae</taxon>
        <taxon>Thyridiales</taxon>
        <taxon>Thyridiaceae</taxon>
        <taxon>Thyridium</taxon>
    </lineage>
</organism>
<dbReference type="SUPFAM" id="SSF53474">
    <property type="entry name" value="alpha/beta-Hydrolases"/>
    <property type="match status" value="1"/>
</dbReference>
<evidence type="ECO:0000313" key="3">
    <source>
        <dbReference type="Proteomes" id="UP000319257"/>
    </source>
</evidence>
<dbReference type="InParanoid" id="A0A507BDK4"/>
<dbReference type="PANTHER" id="PTHR43194">
    <property type="entry name" value="HYDROLASE ALPHA/BETA FOLD FAMILY"/>
    <property type="match status" value="1"/>
</dbReference>
<dbReference type="STRING" id="1093900.A0A507BDK4"/>
<reference evidence="2 3" key="1">
    <citation type="submission" date="2019-06" db="EMBL/GenBank/DDBJ databases">
        <title>Draft genome sequence of the filamentous fungus Phialemoniopsis curvata isolated from diesel fuel.</title>
        <authorList>
            <person name="Varaljay V.A."/>
            <person name="Lyon W.J."/>
            <person name="Crouch A.L."/>
            <person name="Drake C.E."/>
            <person name="Hollomon J.M."/>
            <person name="Nadeau L.J."/>
            <person name="Nunn H.S."/>
            <person name="Stevenson B.S."/>
            <person name="Bojanowski C.L."/>
            <person name="Crookes-Goodson W.J."/>
        </authorList>
    </citation>
    <scope>NUCLEOTIDE SEQUENCE [LARGE SCALE GENOMIC DNA]</scope>
    <source>
        <strain evidence="2 3">D216</strain>
    </source>
</reference>
<dbReference type="AlphaFoldDB" id="A0A507BDK4"/>
<dbReference type="InterPro" id="IPR029058">
    <property type="entry name" value="AB_hydrolase_fold"/>
</dbReference>
<accession>A0A507BDK4</accession>
<dbReference type="EMBL" id="SKBQ01000124">
    <property type="protein sequence ID" value="TPX18017.1"/>
    <property type="molecule type" value="Genomic_DNA"/>
</dbReference>
<evidence type="ECO:0000259" key="1">
    <source>
        <dbReference type="Pfam" id="PF12697"/>
    </source>
</evidence>
<dbReference type="RefSeq" id="XP_030999728.1">
    <property type="nucleotide sequence ID" value="XM_031134711.1"/>
</dbReference>
<proteinExistence type="predicted"/>
<dbReference type="OrthoDB" id="8119704at2759"/>
<evidence type="ECO:0000313" key="2">
    <source>
        <dbReference type="EMBL" id="TPX18017.1"/>
    </source>
</evidence>
<protein>
    <recommendedName>
        <fullName evidence="1">AB hydrolase-1 domain-containing protein</fullName>
    </recommendedName>
</protein>